<dbReference type="EMBL" id="LUEZ02000002">
    <property type="protein sequence ID" value="RDB31041.1"/>
    <property type="molecule type" value="Genomic_DNA"/>
</dbReference>
<dbReference type="AlphaFoldDB" id="A0A369K8X2"/>
<evidence type="ECO:0000313" key="3">
    <source>
        <dbReference type="Proteomes" id="UP000076154"/>
    </source>
</evidence>
<reference evidence="2" key="1">
    <citation type="submission" date="2018-04" db="EMBL/GenBank/DDBJ databases">
        <title>Whole genome sequencing of Hypsizygus marmoreus.</title>
        <authorList>
            <person name="Choi I.-G."/>
            <person name="Min B."/>
            <person name="Kim J.-G."/>
            <person name="Kim S."/>
            <person name="Oh Y.-L."/>
            <person name="Kong W.-S."/>
            <person name="Park H."/>
            <person name="Jeong J."/>
            <person name="Song E.-S."/>
        </authorList>
    </citation>
    <scope>NUCLEOTIDE SEQUENCE [LARGE SCALE GENOMIC DNA]</scope>
    <source>
        <strain evidence="2">51987-8</strain>
    </source>
</reference>
<feature type="transmembrane region" description="Helical" evidence="1">
    <location>
        <begin position="181"/>
        <end position="201"/>
    </location>
</feature>
<accession>A0A369K8X2</accession>
<feature type="transmembrane region" description="Helical" evidence="1">
    <location>
        <begin position="56"/>
        <end position="78"/>
    </location>
</feature>
<keyword evidence="1" id="KW-0472">Membrane</keyword>
<keyword evidence="1" id="KW-0812">Transmembrane</keyword>
<name>A0A369K8X2_HYPMA</name>
<dbReference type="InParanoid" id="A0A369K8X2"/>
<comment type="caution">
    <text evidence="2">The sequence shown here is derived from an EMBL/GenBank/DDBJ whole genome shotgun (WGS) entry which is preliminary data.</text>
</comment>
<evidence type="ECO:0000313" key="2">
    <source>
        <dbReference type="EMBL" id="RDB31041.1"/>
    </source>
</evidence>
<organism evidence="2 3">
    <name type="scientific">Hypsizygus marmoreus</name>
    <name type="common">White beech mushroom</name>
    <name type="synonym">Agaricus marmoreus</name>
    <dbReference type="NCBI Taxonomy" id="39966"/>
    <lineage>
        <taxon>Eukaryota</taxon>
        <taxon>Fungi</taxon>
        <taxon>Dikarya</taxon>
        <taxon>Basidiomycota</taxon>
        <taxon>Agaricomycotina</taxon>
        <taxon>Agaricomycetes</taxon>
        <taxon>Agaricomycetidae</taxon>
        <taxon>Agaricales</taxon>
        <taxon>Tricholomatineae</taxon>
        <taxon>Lyophyllaceae</taxon>
        <taxon>Hypsizygus</taxon>
    </lineage>
</organism>
<dbReference type="Proteomes" id="UP000076154">
    <property type="component" value="Unassembled WGS sequence"/>
</dbReference>
<keyword evidence="3" id="KW-1185">Reference proteome</keyword>
<feature type="transmembrane region" description="Helical" evidence="1">
    <location>
        <begin position="90"/>
        <end position="113"/>
    </location>
</feature>
<keyword evidence="1" id="KW-1133">Transmembrane helix</keyword>
<evidence type="ECO:0000256" key="1">
    <source>
        <dbReference type="SAM" id="Phobius"/>
    </source>
</evidence>
<sequence>MPGPPPISQIISALQHRDVVLYFNIALSIYHGSAPNLSPSYCRRNYYATIYLDRKVRLTLCLTYSSSFILSLAAILTFRTWAIWSRDKRLGAAMAIVFTAFFASSATFASLFLKGMQFGTLPIPHFPGCFITGGNSYLTGSWVLLMVYDAWMMSMMLFPAVRTYKQGGSNTLLRTVYRDGILYYLYLFVFSFLNAVFALALPHDLSFVLTLMERVMHSTLTSRVVLQIRAEASRDHIHIDNTNMEPETLMMSGLRSQDSELRWKVADVGIVSKG</sequence>
<protein>
    <submittedName>
        <fullName evidence="2">Uncharacterized protein</fullName>
    </submittedName>
</protein>
<gene>
    <name evidence="2" type="ORF">Hypma_000142</name>
</gene>
<proteinExistence type="predicted"/>
<dbReference type="OrthoDB" id="3350812at2759"/>